<evidence type="ECO:0008006" key="3">
    <source>
        <dbReference type="Google" id="ProtNLM"/>
    </source>
</evidence>
<dbReference type="EMBL" id="CP013661">
    <property type="protein sequence ID" value="ALS78596.1"/>
    <property type="molecule type" value="Genomic_DNA"/>
</dbReference>
<dbReference type="Pfam" id="PF06279">
    <property type="entry name" value="DUF1033"/>
    <property type="match status" value="1"/>
</dbReference>
<name>A0ABM5WW78_9BACL</name>
<dbReference type="Proteomes" id="UP000065533">
    <property type="component" value="Chromosome"/>
</dbReference>
<gene>
    <name evidence="1" type="ORF">AUO94_07935</name>
</gene>
<protein>
    <recommendedName>
        <fullName evidence="3">DUF1033 domain-containing protein</fullName>
    </recommendedName>
</protein>
<evidence type="ECO:0000313" key="1">
    <source>
        <dbReference type="EMBL" id="ALS78596.1"/>
    </source>
</evidence>
<keyword evidence="2" id="KW-1185">Reference proteome</keyword>
<proteinExistence type="predicted"/>
<evidence type="ECO:0000313" key="2">
    <source>
        <dbReference type="Proteomes" id="UP000065533"/>
    </source>
</evidence>
<sequence length="98" mass="11984">MHDIIYIRANFEPWWMFEGWQDQIISQQQFTLAENARNCLEELKKEFSQRFAENEQREVAFSCYWNEEEVEYCESCEEDLQIFHGLIWLFNGNPQTSF</sequence>
<dbReference type="RefSeq" id="WP_058385255.1">
    <property type="nucleotide sequence ID" value="NZ_CP013661.2"/>
</dbReference>
<organism evidence="1 2">
    <name type="scientific">Planococcus kocurii</name>
    <dbReference type="NCBI Taxonomy" id="1374"/>
    <lineage>
        <taxon>Bacteria</taxon>
        <taxon>Bacillati</taxon>
        <taxon>Bacillota</taxon>
        <taxon>Bacilli</taxon>
        <taxon>Bacillales</taxon>
        <taxon>Caryophanaceae</taxon>
        <taxon>Planococcus</taxon>
    </lineage>
</organism>
<accession>A0ABM5WW78</accession>
<reference evidence="1" key="1">
    <citation type="submission" date="2016-01" db="EMBL/GenBank/DDBJ databases">
        <title>Complete genome of Planococcus kocurri type strain.</title>
        <authorList>
            <person name="See-Too W.S."/>
        </authorList>
    </citation>
    <scope>NUCLEOTIDE SEQUENCE [LARGE SCALE GENOMIC DNA]</scope>
    <source>
        <strain evidence="1">ATCC 43650</strain>
    </source>
</reference>
<dbReference type="InterPro" id="IPR010434">
    <property type="entry name" value="DUF1033"/>
</dbReference>